<accession>A0A448WRP8</accession>
<organism evidence="1 2">
    <name type="scientific">Protopolystoma xenopodis</name>
    <dbReference type="NCBI Taxonomy" id="117903"/>
    <lineage>
        <taxon>Eukaryota</taxon>
        <taxon>Metazoa</taxon>
        <taxon>Spiralia</taxon>
        <taxon>Lophotrochozoa</taxon>
        <taxon>Platyhelminthes</taxon>
        <taxon>Monogenea</taxon>
        <taxon>Polyopisthocotylea</taxon>
        <taxon>Polystomatidea</taxon>
        <taxon>Polystomatidae</taxon>
        <taxon>Protopolystoma</taxon>
    </lineage>
</organism>
<sequence>MPWPESDLNRDNGCTVICFHSSRTTGPVGGHPTRPTWLRLAGFGADCFLAPFRTGCLDSLVPPRAVSLRPVGHFRQSS</sequence>
<name>A0A448WRP8_9PLAT</name>
<proteinExistence type="predicted"/>
<dbReference type="Proteomes" id="UP000784294">
    <property type="component" value="Unassembled WGS sequence"/>
</dbReference>
<gene>
    <name evidence="1" type="ORF">PXEA_LOCUS11954</name>
</gene>
<keyword evidence="2" id="KW-1185">Reference proteome</keyword>
<reference evidence="1" key="1">
    <citation type="submission" date="2018-11" db="EMBL/GenBank/DDBJ databases">
        <authorList>
            <consortium name="Pathogen Informatics"/>
        </authorList>
    </citation>
    <scope>NUCLEOTIDE SEQUENCE</scope>
</reference>
<comment type="caution">
    <text evidence="1">The sequence shown here is derived from an EMBL/GenBank/DDBJ whole genome shotgun (WGS) entry which is preliminary data.</text>
</comment>
<evidence type="ECO:0000313" key="1">
    <source>
        <dbReference type="EMBL" id="VEL18514.1"/>
    </source>
</evidence>
<dbReference type="AlphaFoldDB" id="A0A448WRP8"/>
<dbReference type="EMBL" id="CAAALY010037346">
    <property type="protein sequence ID" value="VEL18514.1"/>
    <property type="molecule type" value="Genomic_DNA"/>
</dbReference>
<protein>
    <submittedName>
        <fullName evidence="1">Uncharacterized protein</fullName>
    </submittedName>
</protein>
<evidence type="ECO:0000313" key="2">
    <source>
        <dbReference type="Proteomes" id="UP000784294"/>
    </source>
</evidence>